<keyword evidence="4 6" id="KW-1133">Transmembrane helix</keyword>
<dbReference type="InParanoid" id="A0A1M6LKG2"/>
<dbReference type="STRING" id="1123071.SAMN02745181_2422"/>
<feature type="transmembrane region" description="Helical" evidence="6">
    <location>
        <begin position="110"/>
        <end position="140"/>
    </location>
</feature>
<evidence type="ECO:0000256" key="4">
    <source>
        <dbReference type="ARBA" id="ARBA00022989"/>
    </source>
</evidence>
<keyword evidence="3 6" id="KW-0812">Transmembrane</keyword>
<feature type="transmembrane region" description="Helical" evidence="6">
    <location>
        <begin position="52"/>
        <end position="73"/>
    </location>
</feature>
<evidence type="ECO:0000256" key="5">
    <source>
        <dbReference type="ARBA" id="ARBA00023136"/>
    </source>
</evidence>
<evidence type="ECO:0000313" key="9">
    <source>
        <dbReference type="Proteomes" id="UP000184510"/>
    </source>
</evidence>
<accession>A0A1M6LKG2</accession>
<dbReference type="RefSeq" id="WP_143184014.1">
    <property type="nucleotide sequence ID" value="NZ_FQYR01000004.1"/>
</dbReference>
<dbReference type="InterPro" id="IPR015867">
    <property type="entry name" value="N-reg_PII/ATP_PRibTrfase_C"/>
</dbReference>
<feature type="transmembrane region" description="Helical" evidence="6">
    <location>
        <begin position="12"/>
        <end position="32"/>
    </location>
</feature>
<dbReference type="EMBL" id="FQYR01000004">
    <property type="protein sequence ID" value="SHJ71652.1"/>
    <property type="molecule type" value="Genomic_DNA"/>
</dbReference>
<comment type="subcellular location">
    <subcellularLocation>
        <location evidence="1">Cell membrane</location>
        <topology evidence="1">Multi-pass membrane protein</topology>
    </subcellularLocation>
</comment>
<evidence type="ECO:0000313" key="8">
    <source>
        <dbReference type="EMBL" id="SHJ71652.1"/>
    </source>
</evidence>
<dbReference type="AlphaFoldDB" id="A0A1M6LKG2"/>
<dbReference type="Pfam" id="PF02588">
    <property type="entry name" value="YitT_membrane"/>
    <property type="match status" value="1"/>
</dbReference>
<dbReference type="OrthoDB" id="1114876at2"/>
<keyword evidence="2" id="KW-1003">Cell membrane</keyword>
<dbReference type="InterPro" id="IPR003740">
    <property type="entry name" value="YitT"/>
</dbReference>
<dbReference type="Proteomes" id="UP000184510">
    <property type="component" value="Unassembled WGS sequence"/>
</dbReference>
<gene>
    <name evidence="8" type="ORF">SAMN02745181_2422</name>
</gene>
<dbReference type="Gene3D" id="3.30.70.120">
    <property type="match status" value="1"/>
</dbReference>
<feature type="domain" description="DUF2179" evidence="7">
    <location>
        <begin position="224"/>
        <end position="277"/>
    </location>
</feature>
<evidence type="ECO:0000256" key="1">
    <source>
        <dbReference type="ARBA" id="ARBA00004651"/>
    </source>
</evidence>
<name>A0A1M6LKG2_9BACT</name>
<dbReference type="PANTHER" id="PTHR33545:SF9">
    <property type="entry name" value="UPF0750 MEMBRANE PROTEIN YITE"/>
    <property type="match status" value="1"/>
</dbReference>
<dbReference type="CDD" id="cd16380">
    <property type="entry name" value="YitT_C"/>
    <property type="match status" value="1"/>
</dbReference>
<keyword evidence="9" id="KW-1185">Reference proteome</keyword>
<protein>
    <submittedName>
        <fullName evidence="8">Uncharacterized membrane-anchored protein YitT, contains DUF161 and DUF2179 domains</fullName>
    </submittedName>
</protein>
<feature type="transmembrane region" description="Helical" evidence="6">
    <location>
        <begin position="177"/>
        <end position="200"/>
    </location>
</feature>
<organism evidence="8 9">
    <name type="scientific">Rubritalea squalenifaciens DSM 18772</name>
    <dbReference type="NCBI Taxonomy" id="1123071"/>
    <lineage>
        <taxon>Bacteria</taxon>
        <taxon>Pseudomonadati</taxon>
        <taxon>Verrucomicrobiota</taxon>
        <taxon>Verrucomicrobiia</taxon>
        <taxon>Verrucomicrobiales</taxon>
        <taxon>Rubritaleaceae</taxon>
        <taxon>Rubritalea</taxon>
    </lineage>
</organism>
<dbReference type="PIRSF" id="PIRSF006483">
    <property type="entry name" value="Membrane_protein_YitT"/>
    <property type="match status" value="1"/>
</dbReference>
<reference evidence="8 9" key="1">
    <citation type="submission" date="2016-11" db="EMBL/GenBank/DDBJ databases">
        <authorList>
            <person name="Jaros S."/>
            <person name="Januszkiewicz K."/>
            <person name="Wedrychowicz H."/>
        </authorList>
    </citation>
    <scope>NUCLEOTIDE SEQUENCE [LARGE SCALE GENOMIC DNA]</scope>
    <source>
        <strain evidence="8 9">DSM 18772</strain>
    </source>
</reference>
<dbReference type="Pfam" id="PF10035">
    <property type="entry name" value="DUF2179"/>
    <property type="match status" value="1"/>
</dbReference>
<sequence>MPESRNAKPTALKLLQFTTGLFITAWGFRAFLMENSILSGGVPGLSLLLFRLFELSPSITQWLIGIPILVIAWPLLGKKAALASIAGSILLPAAIYIAQWLPVVPCQEPILASLFGGLIIGLGLGMIFASNFTVGGFSLVARMLNRYLGITMANSMLILDGLVIIATVFFFGPEAAMLAMLSILAISKAIDIVLTGLGLAKSITIITDKADEMREMLLEKLDSGATELPATGAYSGQNKTVFLTVIPRAKAARLRRNILRVDPQAFTIISDASEVLGYGFSHHA</sequence>
<keyword evidence="5 6" id="KW-0472">Membrane</keyword>
<evidence type="ECO:0000256" key="2">
    <source>
        <dbReference type="ARBA" id="ARBA00022475"/>
    </source>
</evidence>
<feature type="transmembrane region" description="Helical" evidence="6">
    <location>
        <begin position="80"/>
        <end position="98"/>
    </location>
</feature>
<dbReference type="PANTHER" id="PTHR33545">
    <property type="entry name" value="UPF0750 MEMBRANE PROTEIN YITT-RELATED"/>
    <property type="match status" value="1"/>
</dbReference>
<evidence type="ECO:0000256" key="6">
    <source>
        <dbReference type="SAM" id="Phobius"/>
    </source>
</evidence>
<feature type="transmembrane region" description="Helical" evidence="6">
    <location>
        <begin position="147"/>
        <end position="171"/>
    </location>
</feature>
<evidence type="ECO:0000256" key="3">
    <source>
        <dbReference type="ARBA" id="ARBA00022692"/>
    </source>
</evidence>
<evidence type="ECO:0000259" key="7">
    <source>
        <dbReference type="Pfam" id="PF10035"/>
    </source>
</evidence>
<dbReference type="InterPro" id="IPR019264">
    <property type="entry name" value="DUF2179"/>
</dbReference>
<proteinExistence type="predicted"/>
<dbReference type="InterPro" id="IPR051461">
    <property type="entry name" value="UPF0750_membrane"/>
</dbReference>
<dbReference type="GO" id="GO:0005886">
    <property type="term" value="C:plasma membrane"/>
    <property type="evidence" value="ECO:0007669"/>
    <property type="project" value="UniProtKB-SubCell"/>
</dbReference>